<accession>A0A0F9GSP6</accession>
<feature type="non-terminal residue" evidence="1">
    <location>
        <position position="1"/>
    </location>
</feature>
<comment type="caution">
    <text evidence="1">The sequence shown here is derived from an EMBL/GenBank/DDBJ whole genome shotgun (WGS) entry which is preliminary data.</text>
</comment>
<organism evidence="1">
    <name type="scientific">marine sediment metagenome</name>
    <dbReference type="NCBI Taxonomy" id="412755"/>
    <lineage>
        <taxon>unclassified sequences</taxon>
        <taxon>metagenomes</taxon>
        <taxon>ecological metagenomes</taxon>
    </lineage>
</organism>
<protein>
    <submittedName>
        <fullName evidence="1">Uncharacterized protein</fullName>
    </submittedName>
</protein>
<sequence>FNEIRRLEGINTALLEALEKAMEDAWYNKPSNIERIEPEWIVQARAAIKVANASKPGESS</sequence>
<name>A0A0F9GSP6_9ZZZZ</name>
<evidence type="ECO:0000313" key="1">
    <source>
        <dbReference type="EMBL" id="KKL66157.1"/>
    </source>
</evidence>
<dbReference type="AlphaFoldDB" id="A0A0F9GSP6"/>
<proteinExistence type="predicted"/>
<dbReference type="EMBL" id="LAZR01027296">
    <property type="protein sequence ID" value="KKL66157.1"/>
    <property type="molecule type" value="Genomic_DNA"/>
</dbReference>
<reference evidence="1" key="1">
    <citation type="journal article" date="2015" name="Nature">
        <title>Complex archaea that bridge the gap between prokaryotes and eukaryotes.</title>
        <authorList>
            <person name="Spang A."/>
            <person name="Saw J.H."/>
            <person name="Jorgensen S.L."/>
            <person name="Zaremba-Niedzwiedzka K."/>
            <person name="Martijn J."/>
            <person name="Lind A.E."/>
            <person name="van Eijk R."/>
            <person name="Schleper C."/>
            <person name="Guy L."/>
            <person name="Ettema T.J."/>
        </authorList>
    </citation>
    <scope>NUCLEOTIDE SEQUENCE</scope>
</reference>
<gene>
    <name evidence="1" type="ORF">LCGC14_2147840</name>
</gene>